<dbReference type="AlphaFoldDB" id="A0A645ILF6"/>
<proteinExistence type="predicted"/>
<accession>A0A645ILF6</accession>
<evidence type="ECO:0000313" key="1">
    <source>
        <dbReference type="EMBL" id="MPN52097.1"/>
    </source>
</evidence>
<gene>
    <name evidence="1" type="ORF">SDC9_199751</name>
</gene>
<sequence length="63" mass="7483">MGAFILYDDIPEKIMRRHKHFGSLGEAPEYKTWLRIFTILLLIMNTLMRTKNEQNNSEIRSLS</sequence>
<comment type="caution">
    <text evidence="1">The sequence shown here is derived from an EMBL/GenBank/DDBJ whole genome shotgun (WGS) entry which is preliminary data.</text>
</comment>
<dbReference type="EMBL" id="VSSQ01117863">
    <property type="protein sequence ID" value="MPN52097.1"/>
    <property type="molecule type" value="Genomic_DNA"/>
</dbReference>
<organism evidence="1">
    <name type="scientific">bioreactor metagenome</name>
    <dbReference type="NCBI Taxonomy" id="1076179"/>
    <lineage>
        <taxon>unclassified sequences</taxon>
        <taxon>metagenomes</taxon>
        <taxon>ecological metagenomes</taxon>
    </lineage>
</organism>
<reference evidence="1" key="1">
    <citation type="submission" date="2019-08" db="EMBL/GenBank/DDBJ databases">
        <authorList>
            <person name="Kucharzyk K."/>
            <person name="Murdoch R.W."/>
            <person name="Higgins S."/>
            <person name="Loffler F."/>
        </authorList>
    </citation>
    <scope>NUCLEOTIDE SEQUENCE</scope>
</reference>
<name>A0A645ILF6_9ZZZZ</name>
<protein>
    <submittedName>
        <fullName evidence="1">Uncharacterized protein</fullName>
    </submittedName>
</protein>